<feature type="compositionally biased region" description="Gly residues" evidence="10">
    <location>
        <begin position="873"/>
        <end position="882"/>
    </location>
</feature>
<dbReference type="InterPro" id="IPR024298">
    <property type="entry name" value="Sec16_Sec23-bd"/>
</dbReference>
<evidence type="ECO:0000256" key="7">
    <source>
        <dbReference type="ARBA" id="ARBA00022892"/>
    </source>
</evidence>
<evidence type="ECO:0000256" key="3">
    <source>
        <dbReference type="ARBA" id="ARBA00022448"/>
    </source>
</evidence>
<dbReference type="GO" id="GO:0005198">
    <property type="term" value="F:structural molecule activity"/>
    <property type="evidence" value="ECO:0007669"/>
    <property type="project" value="TreeGrafter"/>
</dbReference>
<feature type="compositionally biased region" description="Pro residues" evidence="10">
    <location>
        <begin position="924"/>
        <end position="971"/>
    </location>
</feature>
<dbReference type="PROSITE" id="PS50082">
    <property type="entry name" value="WD_REPEATS_2"/>
    <property type="match status" value="1"/>
</dbReference>
<feature type="region of interest" description="Disordered" evidence="10">
    <location>
        <begin position="479"/>
        <end position="514"/>
    </location>
</feature>
<dbReference type="Gene3D" id="2.130.10.10">
    <property type="entry name" value="YVTN repeat-like/Quinoprotein amine dehydrogenase"/>
    <property type="match status" value="1"/>
</dbReference>
<evidence type="ECO:0000256" key="1">
    <source>
        <dbReference type="ARBA" id="ARBA00004240"/>
    </source>
</evidence>
<evidence type="ECO:0000256" key="5">
    <source>
        <dbReference type="ARBA" id="ARBA00022737"/>
    </source>
</evidence>
<feature type="compositionally biased region" description="Low complexity" evidence="10">
    <location>
        <begin position="996"/>
        <end position="1014"/>
    </location>
</feature>
<keyword evidence="4 9" id="KW-0853">WD repeat</keyword>
<keyword evidence="3" id="KW-0813">Transport</keyword>
<evidence type="ECO:0000256" key="4">
    <source>
        <dbReference type="ARBA" id="ARBA00022574"/>
    </source>
</evidence>
<dbReference type="Gene3D" id="1.25.40.1030">
    <property type="match status" value="1"/>
</dbReference>
<organism evidence="12">
    <name type="scientific">Alexandrium monilatum</name>
    <dbReference type="NCBI Taxonomy" id="311494"/>
    <lineage>
        <taxon>Eukaryota</taxon>
        <taxon>Sar</taxon>
        <taxon>Alveolata</taxon>
        <taxon>Dinophyceae</taxon>
        <taxon>Gonyaulacales</taxon>
        <taxon>Pyrocystaceae</taxon>
        <taxon>Alexandrium</taxon>
    </lineage>
</organism>
<dbReference type="SMART" id="SM00320">
    <property type="entry name" value="WD40"/>
    <property type="match status" value="5"/>
</dbReference>
<evidence type="ECO:0000259" key="11">
    <source>
        <dbReference type="Pfam" id="PF12931"/>
    </source>
</evidence>
<feature type="domain" description="Sec16 Sec23-binding" evidence="11">
    <location>
        <begin position="575"/>
        <end position="768"/>
    </location>
</feature>
<dbReference type="InterPro" id="IPR036322">
    <property type="entry name" value="WD40_repeat_dom_sf"/>
</dbReference>
<reference evidence="12" key="1">
    <citation type="submission" date="2021-01" db="EMBL/GenBank/DDBJ databases">
        <authorList>
            <person name="Corre E."/>
            <person name="Pelletier E."/>
            <person name="Niang G."/>
            <person name="Scheremetjew M."/>
            <person name="Finn R."/>
            <person name="Kale V."/>
            <person name="Holt S."/>
            <person name="Cochrane G."/>
            <person name="Meng A."/>
            <person name="Brown T."/>
            <person name="Cohen L."/>
        </authorList>
    </citation>
    <scope>NUCLEOTIDE SEQUENCE</scope>
    <source>
        <strain evidence="12">CCMP3105</strain>
    </source>
</reference>
<evidence type="ECO:0000256" key="10">
    <source>
        <dbReference type="SAM" id="MobiDB-lite"/>
    </source>
</evidence>
<feature type="compositionally biased region" description="Pro residues" evidence="10">
    <location>
        <begin position="841"/>
        <end position="861"/>
    </location>
</feature>
<feature type="compositionally biased region" description="Low complexity" evidence="10">
    <location>
        <begin position="826"/>
        <end position="840"/>
    </location>
</feature>
<protein>
    <recommendedName>
        <fullName evidence="11">Sec16 Sec23-binding domain-containing protein</fullName>
    </recommendedName>
</protein>
<keyword evidence="6" id="KW-0256">Endoplasmic reticulum</keyword>
<dbReference type="InterPro" id="IPR040251">
    <property type="entry name" value="SEC31-like"/>
</dbReference>
<evidence type="ECO:0000313" key="12">
    <source>
        <dbReference type="EMBL" id="CAE4591464.1"/>
    </source>
</evidence>
<dbReference type="GO" id="GO:0070971">
    <property type="term" value="C:endoplasmic reticulum exit site"/>
    <property type="evidence" value="ECO:0007669"/>
    <property type="project" value="TreeGrafter"/>
</dbReference>
<accession>A0A7S4V5T0</accession>
<dbReference type="Pfam" id="PF12931">
    <property type="entry name" value="TPR_Sec16"/>
    <property type="match status" value="1"/>
</dbReference>
<evidence type="ECO:0000256" key="9">
    <source>
        <dbReference type="PROSITE-ProRule" id="PRU00221"/>
    </source>
</evidence>
<evidence type="ECO:0000256" key="2">
    <source>
        <dbReference type="ARBA" id="ARBA00009358"/>
    </source>
</evidence>
<dbReference type="GO" id="GO:0030127">
    <property type="term" value="C:COPII vesicle coat"/>
    <property type="evidence" value="ECO:0007669"/>
    <property type="project" value="TreeGrafter"/>
</dbReference>
<comment type="subcellular location">
    <subcellularLocation>
        <location evidence="1">Endoplasmic reticulum</location>
    </subcellularLocation>
</comment>
<keyword evidence="8" id="KW-0653">Protein transport</keyword>
<dbReference type="GO" id="GO:0090110">
    <property type="term" value="P:COPII-coated vesicle cargo loading"/>
    <property type="evidence" value="ECO:0007669"/>
    <property type="project" value="TreeGrafter"/>
</dbReference>
<sequence length="1175" mass="125309">MSQPLKQCPRTATVAWCAAEAAPTLMALGSSAKSAAGIIGGDAAGDASLDFVSFDLSKPGSDMDVLASIRTERRFSSISWGCLGVDTGVYPYGVLAGGLQEGVISLWNPHAIVNSRGADTGLIHTSQVHKGTVNCVEFHPMRPELMATCGADSQVNIINLQNATQPALYQPSDSNKHAGSEVLCCAWNRKVQHILCSCSNTGTTVVWDLKQKKEVISFQDPANRQRISGVEWHPEVPTQLLVAYDDDRQPAIQMWDLRNCTYPFKETAGHSKGILGVAWNTQDPNLIMSSGKDNRLICWSNSEGKMETFCEMTSQQGNFEVKWAPHKPSLISAASFSGSVSVHSVQQQQNTGTKYCPRWYKKPCGVSFGFGGKMMTFGVKKAAAALATDTTKTPIASYCHSLVVPNEPEVVPSADMFESWIAEQKLCDYCHEKTRRSSNPHENLMWELMGTQFEDSGRSRVPILLGFDKDRIVQEAERFLGKQPGTTLMGPPPEEKERQQQSVAQPSPSLGPELDLTQAESFFDQLTSTTEQKKQEEQEREQKKLMEQALGTTTTGSSPGAQTATDWSAGPEAIIKQSILVGNLPVAVECCFQSGRMAEALLLASGGGTDLWTRARDEFLRLQADSFLSTVGNIMMNDFQKLVGSSNLANWKETLAIIATYSGDQYQTLCEQLAERLEKEKFDPRSALICHICARNFPKTVSIWAQGGFSAQGSQKLALQDLVEKMTVLQEATKFNQPDPLFNSKVTQYAEILANSGRLTAAMRYLCLLQHDASSAILRDRIYNSAPMQMSKMFGARPSFPFETTDVRIMYQPPAQQQQFSVAGAPGHPGMPKAPGMAPTPGMPSPGAMPPSAPGVMPPRPSHGGAMPPAPAGPGGYPGMGPGAPMPNPGASMVPGAPGPAPAPPGPGMGPAPRLPGGSMPGPGMGPAPSLPPAPMPGMPGPGMGPAPGMPGPGMGPTPSMPGPGMGPAPHLPGVGVHGPPGGHMAAPTPGPGVLPPGQASMASPSAAMAGGPPRLSTAPQHSAAPVVPDTPVPWPLPTKTQQKLSTTSSVALQNQAVQDRSAGGAAQMGEPMAPHELSHVKGVLSMLLDASAQDNTPANAKKREDIAKRLEELYSMLQNGQVRAAAAQKLLQLVKAVEAQDFPTANKIQMELCKMDWDTNRNWLMGVKRLIPQR</sequence>
<gene>
    <name evidence="12" type="ORF">AMON00008_LOCUS24436</name>
</gene>
<keyword evidence="5" id="KW-0677">Repeat</keyword>
<evidence type="ECO:0000256" key="8">
    <source>
        <dbReference type="ARBA" id="ARBA00022927"/>
    </source>
</evidence>
<dbReference type="PANTHER" id="PTHR13923">
    <property type="entry name" value="SEC31-RELATED PROTEIN"/>
    <property type="match status" value="1"/>
</dbReference>
<dbReference type="InterPro" id="IPR001680">
    <property type="entry name" value="WD40_rpt"/>
</dbReference>
<dbReference type="GO" id="GO:0007029">
    <property type="term" value="P:endoplasmic reticulum organization"/>
    <property type="evidence" value="ECO:0007669"/>
    <property type="project" value="TreeGrafter"/>
</dbReference>
<comment type="similarity">
    <text evidence="2">Belongs to the WD repeat SEC31 family.</text>
</comment>
<dbReference type="EMBL" id="HBNR01035587">
    <property type="protein sequence ID" value="CAE4591464.1"/>
    <property type="molecule type" value="Transcribed_RNA"/>
</dbReference>
<dbReference type="Pfam" id="PF00400">
    <property type="entry name" value="WD40"/>
    <property type="match status" value="2"/>
</dbReference>
<dbReference type="PANTHER" id="PTHR13923:SF11">
    <property type="entry name" value="SECRETORY 31, ISOFORM D"/>
    <property type="match status" value="1"/>
</dbReference>
<feature type="compositionally biased region" description="Pro residues" evidence="10">
    <location>
        <begin position="897"/>
        <end position="914"/>
    </location>
</feature>
<dbReference type="Gene3D" id="1.20.940.10">
    <property type="entry name" value="Functional domain of the splicing factor Prp18"/>
    <property type="match status" value="1"/>
</dbReference>
<dbReference type="GO" id="GO:0015031">
    <property type="term" value="P:protein transport"/>
    <property type="evidence" value="ECO:0007669"/>
    <property type="project" value="UniProtKB-KW"/>
</dbReference>
<evidence type="ECO:0000256" key="6">
    <source>
        <dbReference type="ARBA" id="ARBA00022824"/>
    </source>
</evidence>
<feature type="region of interest" description="Disordered" evidence="10">
    <location>
        <begin position="826"/>
        <end position="1045"/>
    </location>
</feature>
<dbReference type="InterPro" id="IPR015943">
    <property type="entry name" value="WD40/YVTN_repeat-like_dom_sf"/>
</dbReference>
<dbReference type="SUPFAM" id="SSF50978">
    <property type="entry name" value="WD40 repeat-like"/>
    <property type="match status" value="1"/>
</dbReference>
<name>A0A7S4V5T0_9DINO</name>
<feature type="repeat" description="WD" evidence="9">
    <location>
        <begin position="267"/>
        <end position="309"/>
    </location>
</feature>
<dbReference type="AlphaFoldDB" id="A0A7S4V5T0"/>
<proteinExistence type="inferred from homology"/>
<keyword evidence="7" id="KW-0931">ER-Golgi transport</keyword>